<keyword evidence="2 7" id="KW-0055">Arginine biosynthesis</keyword>
<dbReference type="FunFam" id="3.30.360.10:FF:000014">
    <property type="entry name" value="N-acetyl-gamma-glutamyl-phosphate reductase"/>
    <property type="match status" value="1"/>
</dbReference>
<comment type="catalytic activity">
    <reaction evidence="6 7">
        <text>N-acetyl-L-glutamate 5-semialdehyde + phosphate + NADP(+) = N-acetyl-L-glutamyl 5-phosphate + NADPH + H(+)</text>
        <dbReference type="Rhea" id="RHEA:21588"/>
        <dbReference type="ChEBI" id="CHEBI:15378"/>
        <dbReference type="ChEBI" id="CHEBI:29123"/>
        <dbReference type="ChEBI" id="CHEBI:43474"/>
        <dbReference type="ChEBI" id="CHEBI:57783"/>
        <dbReference type="ChEBI" id="CHEBI:57936"/>
        <dbReference type="ChEBI" id="CHEBI:58349"/>
        <dbReference type="EC" id="1.2.1.38"/>
    </reaction>
</comment>
<dbReference type="OrthoDB" id="9801289at2"/>
<feature type="active site" evidence="7 8">
    <location>
        <position position="153"/>
    </location>
</feature>
<dbReference type="STRING" id="1830138.SAMN05443507_10640"/>
<dbReference type="PANTHER" id="PTHR32338">
    <property type="entry name" value="N-ACETYL-GAMMA-GLUTAMYL-PHOSPHATE REDUCTASE, CHLOROPLASTIC-RELATED-RELATED"/>
    <property type="match status" value="1"/>
</dbReference>
<evidence type="ECO:0000256" key="7">
    <source>
        <dbReference type="HAMAP-Rule" id="MF_00150"/>
    </source>
</evidence>
<protein>
    <recommendedName>
        <fullName evidence="7">N-acetyl-gamma-glutamyl-phosphate reductase</fullName>
        <shortName evidence="7">AGPR</shortName>
        <ecNumber evidence="7">1.2.1.38</ecNumber>
    </recommendedName>
    <alternativeName>
        <fullName evidence="7">N-acetyl-glutamate semialdehyde dehydrogenase</fullName>
        <shortName evidence="7">NAGSA dehydrogenase</shortName>
    </alternativeName>
</protein>
<dbReference type="GO" id="GO:0070401">
    <property type="term" value="F:NADP+ binding"/>
    <property type="evidence" value="ECO:0007669"/>
    <property type="project" value="InterPro"/>
</dbReference>
<dbReference type="Pfam" id="PF01118">
    <property type="entry name" value="Semialdhyde_dh"/>
    <property type="match status" value="1"/>
</dbReference>
<dbReference type="Pfam" id="PF22698">
    <property type="entry name" value="Semialdhyde_dhC_1"/>
    <property type="match status" value="1"/>
</dbReference>
<dbReference type="InterPro" id="IPR000534">
    <property type="entry name" value="Semialdehyde_DH_NAD-bd"/>
</dbReference>
<evidence type="ECO:0000259" key="9">
    <source>
        <dbReference type="SMART" id="SM00859"/>
    </source>
</evidence>
<dbReference type="SUPFAM" id="SSF51735">
    <property type="entry name" value="NAD(P)-binding Rossmann-fold domains"/>
    <property type="match status" value="1"/>
</dbReference>
<evidence type="ECO:0000256" key="5">
    <source>
        <dbReference type="ARBA" id="ARBA00023002"/>
    </source>
</evidence>
<proteinExistence type="inferred from homology"/>
<comment type="subcellular location">
    <subcellularLocation>
        <location evidence="7">Cytoplasm</location>
    </subcellularLocation>
</comment>
<dbReference type="EC" id="1.2.1.38" evidence="7"/>
<dbReference type="Proteomes" id="UP000184016">
    <property type="component" value="Unassembled WGS sequence"/>
</dbReference>
<dbReference type="GO" id="GO:0003942">
    <property type="term" value="F:N-acetyl-gamma-glutamyl-phosphate reductase activity"/>
    <property type="evidence" value="ECO:0007669"/>
    <property type="project" value="UniProtKB-UniRule"/>
</dbReference>
<dbReference type="SMART" id="SM00859">
    <property type="entry name" value="Semialdhyde_dh"/>
    <property type="match status" value="1"/>
</dbReference>
<dbReference type="EMBL" id="FRAF01000006">
    <property type="protein sequence ID" value="SHJ94923.1"/>
    <property type="molecule type" value="Genomic_DNA"/>
</dbReference>
<dbReference type="InterPro" id="IPR058924">
    <property type="entry name" value="AGPR_dimerisation_dom"/>
</dbReference>
<keyword evidence="11" id="KW-1185">Reference proteome</keyword>
<dbReference type="InterPro" id="IPR023013">
    <property type="entry name" value="AGPR_AS"/>
</dbReference>
<dbReference type="GO" id="GO:0051287">
    <property type="term" value="F:NAD binding"/>
    <property type="evidence" value="ECO:0007669"/>
    <property type="project" value="InterPro"/>
</dbReference>
<comment type="pathway">
    <text evidence="1 7">Amino-acid biosynthesis; L-arginine biosynthesis; N(2)-acetyl-L-ornithine from L-glutamate: step 3/4.</text>
</comment>
<dbReference type="RefSeq" id="WP_072873401.1">
    <property type="nucleotide sequence ID" value="NZ_FRAF01000006.1"/>
</dbReference>
<dbReference type="InterPro" id="IPR050085">
    <property type="entry name" value="AGPR"/>
</dbReference>
<comment type="similarity">
    <text evidence="7">Belongs to the NAGSA dehydrogenase family. Type 1 subfamily.</text>
</comment>
<sequence length="351" mass="38571">MNQPRIGVVGATGYAGVELIRILSRHPLLKITYLAAQKLEQSETYGHKISAFRQFGELPALEPFDLERCLDLCDLVFLALPSGISGRLALQIHHAGKKVIDLSGDLRLPKEVYESWYGLASPLTQKDTHAVYGLSDWQAEQIANQSLISNPGCYATAALLSLLPLCQTKLVESQSVWVVDAKSGSTGAGKSPQPHLLLSELSNNFYPYRVGCHQHTPEIEQKLQEESKQADLQIQLTTQLLPIPRGILVSAYIPLCSTISFTDLYEIYQNAYHDTPFVSILPCGEWPQIQSVLGANTCHIALHVDNRTQMLQIFAVIDNLQKGAAGQAVQNMNLMLGWPMETGLSLIGSAP</sequence>
<organism evidence="10 11">
    <name type="scientific">Alicyclobacillus tolerans</name>
    <dbReference type="NCBI Taxonomy" id="90970"/>
    <lineage>
        <taxon>Bacteria</taxon>
        <taxon>Bacillati</taxon>
        <taxon>Bacillota</taxon>
        <taxon>Bacilli</taxon>
        <taxon>Bacillales</taxon>
        <taxon>Alicyclobacillaceae</taxon>
        <taxon>Alicyclobacillus</taxon>
    </lineage>
</organism>
<dbReference type="CDD" id="cd17895">
    <property type="entry name" value="AGPR_1_N"/>
    <property type="match status" value="1"/>
</dbReference>
<feature type="domain" description="Semialdehyde dehydrogenase NAD-binding" evidence="9">
    <location>
        <begin position="5"/>
        <end position="145"/>
    </location>
</feature>
<dbReference type="HAMAP" id="MF_00150">
    <property type="entry name" value="ArgC_type1"/>
    <property type="match status" value="1"/>
</dbReference>
<comment type="function">
    <text evidence="7">Catalyzes the NADPH-dependent reduction of N-acetyl-5-glutamyl phosphate to yield N-acetyl-L-glutamate 5-semialdehyde.</text>
</comment>
<dbReference type="InterPro" id="IPR036291">
    <property type="entry name" value="NAD(P)-bd_dom_sf"/>
</dbReference>
<keyword evidence="7" id="KW-0963">Cytoplasm</keyword>
<keyword evidence="4 7" id="KW-0521">NADP</keyword>
<dbReference type="NCBIfam" id="TIGR01850">
    <property type="entry name" value="argC"/>
    <property type="match status" value="1"/>
</dbReference>
<reference evidence="11" key="1">
    <citation type="submission" date="2016-11" db="EMBL/GenBank/DDBJ databases">
        <authorList>
            <person name="Varghese N."/>
            <person name="Submissions S."/>
        </authorList>
    </citation>
    <scope>NUCLEOTIDE SEQUENCE [LARGE SCALE GENOMIC DNA]</scope>
    <source>
        <strain evidence="11">USBA-503</strain>
    </source>
</reference>
<dbReference type="Gene3D" id="3.40.50.720">
    <property type="entry name" value="NAD(P)-binding Rossmann-like Domain"/>
    <property type="match status" value="1"/>
</dbReference>
<dbReference type="UniPathway" id="UPA00068">
    <property type="reaction ID" value="UER00108"/>
</dbReference>
<dbReference type="GO" id="GO:0005737">
    <property type="term" value="C:cytoplasm"/>
    <property type="evidence" value="ECO:0007669"/>
    <property type="project" value="UniProtKB-SubCell"/>
</dbReference>
<dbReference type="SUPFAM" id="SSF55347">
    <property type="entry name" value="Glyceraldehyde-3-phosphate dehydrogenase-like, C-terminal domain"/>
    <property type="match status" value="1"/>
</dbReference>
<dbReference type="AlphaFoldDB" id="A0A1M6NH23"/>
<keyword evidence="5 7" id="KW-0560">Oxidoreductase</keyword>
<evidence type="ECO:0000256" key="4">
    <source>
        <dbReference type="ARBA" id="ARBA00022857"/>
    </source>
</evidence>
<gene>
    <name evidence="7" type="primary">argC</name>
    <name evidence="10" type="ORF">SAMN05443507_10640</name>
</gene>
<evidence type="ECO:0000256" key="3">
    <source>
        <dbReference type="ARBA" id="ARBA00022605"/>
    </source>
</evidence>
<dbReference type="PANTHER" id="PTHR32338:SF10">
    <property type="entry name" value="N-ACETYL-GAMMA-GLUTAMYL-PHOSPHATE REDUCTASE, CHLOROPLASTIC-RELATED"/>
    <property type="match status" value="1"/>
</dbReference>
<evidence type="ECO:0000313" key="11">
    <source>
        <dbReference type="Proteomes" id="UP000184016"/>
    </source>
</evidence>
<dbReference type="PROSITE" id="PS01224">
    <property type="entry name" value="ARGC"/>
    <property type="match status" value="1"/>
</dbReference>
<evidence type="ECO:0000313" key="10">
    <source>
        <dbReference type="EMBL" id="SHJ94923.1"/>
    </source>
</evidence>
<evidence type="ECO:0000256" key="6">
    <source>
        <dbReference type="ARBA" id="ARBA00050557"/>
    </source>
</evidence>
<name>A0A1M6NH23_9BACL</name>
<dbReference type="CDD" id="cd23934">
    <property type="entry name" value="AGPR_1_C"/>
    <property type="match status" value="1"/>
</dbReference>
<keyword evidence="3 7" id="KW-0028">Amino-acid biosynthesis</keyword>
<evidence type="ECO:0000256" key="1">
    <source>
        <dbReference type="ARBA" id="ARBA00004862"/>
    </source>
</evidence>
<evidence type="ECO:0000256" key="8">
    <source>
        <dbReference type="PROSITE-ProRule" id="PRU10010"/>
    </source>
</evidence>
<dbReference type="Gene3D" id="3.30.360.10">
    <property type="entry name" value="Dihydrodipicolinate Reductase, domain 2"/>
    <property type="match status" value="1"/>
</dbReference>
<accession>A0A1M6NH23</accession>
<evidence type="ECO:0000256" key="2">
    <source>
        <dbReference type="ARBA" id="ARBA00022571"/>
    </source>
</evidence>
<dbReference type="InterPro" id="IPR000706">
    <property type="entry name" value="AGPR_type-1"/>
</dbReference>
<dbReference type="GO" id="GO:0006526">
    <property type="term" value="P:L-arginine biosynthetic process"/>
    <property type="evidence" value="ECO:0007669"/>
    <property type="project" value="UniProtKB-UniRule"/>
</dbReference>